<dbReference type="RefSeq" id="WP_100837024.1">
    <property type="nucleotide sequence ID" value="NZ_RJVJ01000001.1"/>
</dbReference>
<dbReference type="AlphaFoldDB" id="A0A8G1UFG3"/>
<organism evidence="1 2">
    <name type="scientific">Kitasatospora cineracea</name>
    <dbReference type="NCBI Taxonomy" id="88074"/>
    <lineage>
        <taxon>Bacteria</taxon>
        <taxon>Bacillati</taxon>
        <taxon>Actinomycetota</taxon>
        <taxon>Actinomycetes</taxon>
        <taxon>Kitasatosporales</taxon>
        <taxon>Streptomycetaceae</taxon>
        <taxon>Kitasatospora</taxon>
    </lineage>
</organism>
<name>A0A8G1UFG3_9ACTN</name>
<proteinExistence type="predicted"/>
<gene>
    <name evidence="1" type="ORF">EDD39_1108</name>
</gene>
<dbReference type="OrthoDB" id="4344244at2"/>
<accession>A0A8G1UFG3</accession>
<dbReference type="Proteomes" id="UP000267408">
    <property type="component" value="Unassembled WGS sequence"/>
</dbReference>
<reference evidence="1 2" key="1">
    <citation type="submission" date="2018-11" db="EMBL/GenBank/DDBJ databases">
        <title>Sequencing the genomes of 1000 actinobacteria strains.</title>
        <authorList>
            <person name="Klenk H.-P."/>
        </authorList>
    </citation>
    <scope>NUCLEOTIDE SEQUENCE [LARGE SCALE GENOMIC DNA]</scope>
    <source>
        <strain evidence="1 2">DSM 44780</strain>
    </source>
</reference>
<comment type="caution">
    <text evidence="1">The sequence shown here is derived from an EMBL/GenBank/DDBJ whole genome shotgun (WGS) entry which is preliminary data.</text>
</comment>
<protein>
    <submittedName>
        <fullName evidence="1">Uncharacterized protein</fullName>
    </submittedName>
</protein>
<dbReference type="EMBL" id="RJVJ01000001">
    <property type="protein sequence ID" value="ROR42973.1"/>
    <property type="molecule type" value="Genomic_DNA"/>
</dbReference>
<sequence length="341" mass="36699">MLPTAARDVRLRLRRKTYAFREELHPRDGRGRFAEVPGAGLDPLLERIRAGAGQPSRAPRAELRFDEEQHGLVFRDGQSERVTQAYKSNVVDGLTDDLRNLPDEALLSGPDRVALGQVEAGALHAFEDPATGLVHMAEPGSTAAGSSARQIDADRARGLLRRDAVNRVVSTWAVTSNDEDAPALALQDAAREHFGLQPVADWPMVDQIAQQTAEHRADFGAGQQAMLTAMWNRTQTHLAEAQLGYLTVWRGIATPDGRPPAEWAADGDTLADPPMRPLSAFSLDPDIAYGFATAEGPGIVISGIVPAARVIATPATGLGCLDESEVVILAGPGTWRWETAE</sequence>
<evidence type="ECO:0000313" key="2">
    <source>
        <dbReference type="Proteomes" id="UP000267408"/>
    </source>
</evidence>
<evidence type="ECO:0000313" key="1">
    <source>
        <dbReference type="EMBL" id="ROR42973.1"/>
    </source>
</evidence>